<dbReference type="EMBL" id="JAQOSQ010000004">
    <property type="protein sequence ID" value="MDJ1182916.1"/>
    <property type="molecule type" value="Genomic_DNA"/>
</dbReference>
<protein>
    <submittedName>
        <fullName evidence="3">NF038130 family PEP-CTERM protein</fullName>
    </submittedName>
</protein>
<reference evidence="3 4" key="1">
    <citation type="submission" date="2023-01" db="EMBL/GenBank/DDBJ databases">
        <title>Novel diversity within Roseofilum (Cyanobacteria; Desertifilaceae) from marine benthic mats with descriptions of four novel species.</title>
        <authorList>
            <person name="Wang Y."/>
            <person name="Berthold D.E."/>
            <person name="Hu J."/>
            <person name="Lefler F.W."/>
            <person name="Laughinghouse H.D. IV."/>
        </authorList>
    </citation>
    <scope>NUCLEOTIDE SEQUENCE [LARGE SCALE GENOMIC DNA]</scope>
    <source>
        <strain evidence="3 4">BLCC-M143</strain>
    </source>
</reference>
<dbReference type="InterPro" id="IPR013424">
    <property type="entry name" value="Ice-binding_C"/>
</dbReference>
<dbReference type="Proteomes" id="UP001232992">
    <property type="component" value="Unassembled WGS sequence"/>
</dbReference>
<keyword evidence="4" id="KW-1185">Reference proteome</keyword>
<sequence length="292" mass="30560">MGASVVAGVSLLSLPALANSLTGVSVTGENRVFMDDGDTTLELISNPSNNQLVDALLSRGNVELDDNIDGGFVNETESILTADFDGGYSIMLGSVGADYWTNANKLTWWNTVYGDAGNKAVIDGLFANPLSSGALAQQGINGVNDIFGALNAIDIFAKMSDPNIQSVTSNNGEFTFELAGHDSMATKLAGKSLDSFNLANPNDAFAALFQNIVLSEAVKYSLDGGETWDYTYAVNGSNSYASGVVDGDDNYSHARNFKFTVGEAAKVPEPSTLLGLAAIGGLVVASKRRKNA</sequence>
<evidence type="ECO:0000313" key="3">
    <source>
        <dbReference type="EMBL" id="MDJ1182916.1"/>
    </source>
</evidence>
<gene>
    <name evidence="3" type="ORF">PMH09_06870</name>
</gene>
<dbReference type="NCBIfam" id="NF038130">
    <property type="entry name" value="PEP_NF038130"/>
    <property type="match status" value="1"/>
</dbReference>
<feature type="signal peptide" evidence="1">
    <location>
        <begin position="1"/>
        <end position="18"/>
    </location>
</feature>
<organism evidence="3 4">
    <name type="scientific">Roseofilum casamattae BLCC-M143</name>
    <dbReference type="NCBI Taxonomy" id="3022442"/>
    <lineage>
        <taxon>Bacteria</taxon>
        <taxon>Bacillati</taxon>
        <taxon>Cyanobacteriota</taxon>
        <taxon>Cyanophyceae</taxon>
        <taxon>Desertifilales</taxon>
        <taxon>Desertifilaceae</taxon>
        <taxon>Roseofilum</taxon>
        <taxon>Roseofilum casamattae</taxon>
    </lineage>
</organism>
<name>A0ABT7BWT0_9CYAN</name>
<evidence type="ECO:0000256" key="1">
    <source>
        <dbReference type="SAM" id="SignalP"/>
    </source>
</evidence>
<feature type="chain" id="PRO_5046981139" evidence="1">
    <location>
        <begin position="19"/>
        <end position="292"/>
    </location>
</feature>
<proteinExistence type="predicted"/>
<keyword evidence="1" id="KW-0732">Signal</keyword>
<feature type="domain" description="Ice-binding protein C-terminal" evidence="2">
    <location>
        <begin position="267"/>
        <end position="289"/>
    </location>
</feature>
<dbReference type="Pfam" id="PF07589">
    <property type="entry name" value="PEP-CTERM"/>
    <property type="match status" value="1"/>
</dbReference>
<comment type="caution">
    <text evidence="3">The sequence shown here is derived from an EMBL/GenBank/DDBJ whole genome shotgun (WGS) entry which is preliminary data.</text>
</comment>
<evidence type="ECO:0000313" key="4">
    <source>
        <dbReference type="Proteomes" id="UP001232992"/>
    </source>
</evidence>
<evidence type="ECO:0000259" key="2">
    <source>
        <dbReference type="Pfam" id="PF07589"/>
    </source>
</evidence>
<accession>A0ABT7BWT0</accession>
<dbReference type="NCBIfam" id="TIGR02595">
    <property type="entry name" value="PEP_CTERM"/>
    <property type="match status" value="1"/>
</dbReference>